<dbReference type="RefSeq" id="XP_058336066.1">
    <property type="nucleotide sequence ID" value="XM_058470035.1"/>
</dbReference>
<dbReference type="GeneID" id="83197338"/>
<sequence>MAEFTQYEPGHEPSRSITADQARTFSLIYLYHLCVVYLHSCMVPVLSCRPHTPTISRAMIRLAAEQAWKHSIYMATIAEQFIARKTTVSKSWAIVGYGAYVCAAIQLRRFLALGALSHQRLQETKVHLHLTGELSKYWMTLRPLVSLSSQQPYHLLPPWLIINSTKIWNNSSLRPNLLYRHESMILKKLINIVVNPLVSYTNQILVPSLGLSSHIRTYVANEDLQRQDEQPEQQNFNAPVIVTEARGTSPASNVPQASDHTPLSRH</sequence>
<dbReference type="EMBL" id="JAPQKS010000001">
    <property type="protein sequence ID" value="KAJ5249287.1"/>
    <property type="molecule type" value="Genomic_DNA"/>
</dbReference>
<evidence type="ECO:0000256" key="1">
    <source>
        <dbReference type="SAM" id="MobiDB-lite"/>
    </source>
</evidence>
<protein>
    <submittedName>
        <fullName evidence="2">Uncharacterized protein</fullName>
    </submittedName>
</protein>
<dbReference type="AlphaFoldDB" id="A0A9W9PKW2"/>
<organism evidence="2 3">
    <name type="scientific">Penicillium chermesinum</name>
    <dbReference type="NCBI Taxonomy" id="63820"/>
    <lineage>
        <taxon>Eukaryota</taxon>
        <taxon>Fungi</taxon>
        <taxon>Dikarya</taxon>
        <taxon>Ascomycota</taxon>
        <taxon>Pezizomycotina</taxon>
        <taxon>Eurotiomycetes</taxon>
        <taxon>Eurotiomycetidae</taxon>
        <taxon>Eurotiales</taxon>
        <taxon>Aspergillaceae</taxon>
        <taxon>Penicillium</taxon>
    </lineage>
</organism>
<comment type="caution">
    <text evidence="2">The sequence shown here is derived from an EMBL/GenBank/DDBJ whole genome shotgun (WGS) entry which is preliminary data.</text>
</comment>
<reference evidence="2" key="2">
    <citation type="journal article" date="2023" name="IMA Fungus">
        <title>Comparative genomic study of the Penicillium genus elucidates a diverse pangenome and 15 lateral gene transfer events.</title>
        <authorList>
            <person name="Petersen C."/>
            <person name="Sorensen T."/>
            <person name="Nielsen M.R."/>
            <person name="Sondergaard T.E."/>
            <person name="Sorensen J.L."/>
            <person name="Fitzpatrick D.A."/>
            <person name="Frisvad J.C."/>
            <person name="Nielsen K.L."/>
        </authorList>
    </citation>
    <scope>NUCLEOTIDE SEQUENCE</scope>
    <source>
        <strain evidence="2">IBT 19713</strain>
    </source>
</reference>
<dbReference type="Proteomes" id="UP001150941">
    <property type="component" value="Unassembled WGS sequence"/>
</dbReference>
<proteinExistence type="predicted"/>
<evidence type="ECO:0000313" key="2">
    <source>
        <dbReference type="EMBL" id="KAJ5249287.1"/>
    </source>
</evidence>
<dbReference type="OrthoDB" id="309640at2759"/>
<reference evidence="2" key="1">
    <citation type="submission" date="2022-11" db="EMBL/GenBank/DDBJ databases">
        <authorList>
            <person name="Petersen C."/>
        </authorList>
    </citation>
    <scope>NUCLEOTIDE SEQUENCE</scope>
    <source>
        <strain evidence="2">IBT 19713</strain>
    </source>
</reference>
<feature type="compositionally biased region" description="Polar residues" evidence="1">
    <location>
        <begin position="249"/>
        <end position="266"/>
    </location>
</feature>
<name>A0A9W9PKW2_9EURO</name>
<keyword evidence="3" id="KW-1185">Reference proteome</keyword>
<feature type="region of interest" description="Disordered" evidence="1">
    <location>
        <begin position="245"/>
        <end position="266"/>
    </location>
</feature>
<accession>A0A9W9PKW2</accession>
<gene>
    <name evidence="2" type="ORF">N7468_000738</name>
</gene>
<evidence type="ECO:0000313" key="3">
    <source>
        <dbReference type="Proteomes" id="UP001150941"/>
    </source>
</evidence>